<dbReference type="AlphaFoldDB" id="A0A2N3XTU3"/>
<dbReference type="Proteomes" id="UP000233786">
    <property type="component" value="Unassembled WGS sequence"/>
</dbReference>
<accession>A0A2N3XTU3</accession>
<feature type="region of interest" description="Disordered" evidence="1">
    <location>
        <begin position="173"/>
        <end position="195"/>
    </location>
</feature>
<evidence type="ECO:0000256" key="1">
    <source>
        <dbReference type="SAM" id="MobiDB-lite"/>
    </source>
</evidence>
<sequence>MWGNTGSCRIARWLRHWLDGEGRLKATLGNLRPLAGTVNPVPSSLCGPAPMQLRTYGEARMEVTWETSPDQYPPEAYAPNGELWWRLTTAPGRSRQRFGAEQKIAAWLAFNRQVGETFTMRALRVALGNNEIPDDAEHLNCRLRTLRNRDGWEIPSQRDDGSLAHNEYRVNRVGWHPGTDLPRPQKDLPSDSTRRKVLERDSRICAICGIVAGEPYPDLPEKKARMTIGHRIPSKRATSAATVDELQAECARCNETARDEIPDPVTLPEVMPSIRNMKRADKSELLQWLENGRRRSEVEAAYVTTRQLSKTERERLIVKLRAMVGQK</sequence>
<feature type="compositionally biased region" description="Basic and acidic residues" evidence="1">
    <location>
        <begin position="183"/>
        <end position="195"/>
    </location>
</feature>
<comment type="caution">
    <text evidence="2">The sequence shown here is derived from an EMBL/GenBank/DDBJ whole genome shotgun (WGS) entry which is preliminary data.</text>
</comment>
<proteinExistence type="predicted"/>
<evidence type="ECO:0000313" key="3">
    <source>
        <dbReference type="Proteomes" id="UP000233786"/>
    </source>
</evidence>
<organism evidence="2 3">
    <name type="scientific">Saccharopolyspora spinosa</name>
    <dbReference type="NCBI Taxonomy" id="60894"/>
    <lineage>
        <taxon>Bacteria</taxon>
        <taxon>Bacillati</taxon>
        <taxon>Actinomycetota</taxon>
        <taxon>Actinomycetes</taxon>
        <taxon>Pseudonocardiales</taxon>
        <taxon>Pseudonocardiaceae</taxon>
        <taxon>Saccharopolyspora</taxon>
    </lineage>
</organism>
<protein>
    <recommendedName>
        <fullName evidence="4">HNH endonuclease</fullName>
    </recommendedName>
</protein>
<dbReference type="STRING" id="994479.GCA_000194155_04414"/>
<dbReference type="EMBL" id="PJNB01000001">
    <property type="protein sequence ID" value="PKW14113.1"/>
    <property type="molecule type" value="Genomic_DNA"/>
</dbReference>
<reference evidence="2" key="1">
    <citation type="submission" date="2017-12" db="EMBL/GenBank/DDBJ databases">
        <title>Sequencing the genomes of 1000 Actinobacteria strains.</title>
        <authorList>
            <person name="Klenk H.-P."/>
        </authorList>
    </citation>
    <scope>NUCLEOTIDE SEQUENCE [LARGE SCALE GENOMIC DNA]</scope>
    <source>
        <strain evidence="2">DSM 44228</strain>
    </source>
</reference>
<keyword evidence="3" id="KW-1185">Reference proteome</keyword>
<dbReference type="Gene3D" id="1.10.30.50">
    <property type="match status" value="1"/>
</dbReference>
<name>A0A2N3XTU3_SACSN</name>
<evidence type="ECO:0000313" key="2">
    <source>
        <dbReference type="EMBL" id="PKW14113.1"/>
    </source>
</evidence>
<evidence type="ECO:0008006" key="4">
    <source>
        <dbReference type="Google" id="ProtNLM"/>
    </source>
</evidence>
<gene>
    <name evidence="2" type="ORF">A8926_1703</name>
</gene>